<dbReference type="SUPFAM" id="SSF52029">
    <property type="entry name" value="GroEL apical domain-like"/>
    <property type="match status" value="1"/>
</dbReference>
<dbReference type="InterPro" id="IPR027409">
    <property type="entry name" value="GroEL-like_apical_dom_sf"/>
</dbReference>
<dbReference type="PANTHER" id="PTHR45748">
    <property type="entry name" value="1-PHOSPHATIDYLINOSITOL 3-PHOSPHATE 5-KINASE-RELATED"/>
    <property type="match status" value="1"/>
</dbReference>
<name>A0ABR2LTV2_9ASPA</name>
<dbReference type="EMBL" id="JBBWWR010000015">
    <property type="protein sequence ID" value="KAK8950340.1"/>
    <property type="molecule type" value="Genomic_DNA"/>
</dbReference>
<organism evidence="1 2">
    <name type="scientific">Platanthera guangdongensis</name>
    <dbReference type="NCBI Taxonomy" id="2320717"/>
    <lineage>
        <taxon>Eukaryota</taxon>
        <taxon>Viridiplantae</taxon>
        <taxon>Streptophyta</taxon>
        <taxon>Embryophyta</taxon>
        <taxon>Tracheophyta</taxon>
        <taxon>Spermatophyta</taxon>
        <taxon>Magnoliopsida</taxon>
        <taxon>Liliopsida</taxon>
        <taxon>Asparagales</taxon>
        <taxon>Orchidaceae</taxon>
        <taxon>Orchidoideae</taxon>
        <taxon>Orchideae</taxon>
        <taxon>Orchidinae</taxon>
        <taxon>Platanthera</taxon>
    </lineage>
</organism>
<accession>A0ABR2LTV2</accession>
<sequence>MVSQHKNPRVLLLGGALEYQRVSNKLASINTVIEQESDHMKIVVAKNEARRPNVLLVEKSVSSYAQEYLLVQVRVFSIGYTDKFAEVVVGSASKGDEYVTWPTGYRPFHALMFFATEIINGYSKAFYLPKLCVRCKRLHHRRRRNLFPGPDTLSKASSRRFFGHHTRNNKERPPQIASSNLIFTTPTCGVLIVSAWNACGVNAIGIARVMNRLCCAARFLSLFCVKLLFSEIDLPAMSGRR</sequence>
<dbReference type="Proteomes" id="UP001412067">
    <property type="component" value="Unassembled WGS sequence"/>
</dbReference>
<dbReference type="Gene3D" id="3.50.7.10">
    <property type="entry name" value="GroEL"/>
    <property type="match status" value="1"/>
</dbReference>
<comment type="caution">
    <text evidence="1">The sequence shown here is derived from an EMBL/GenBank/DDBJ whole genome shotgun (WGS) entry which is preliminary data.</text>
</comment>
<reference evidence="1 2" key="1">
    <citation type="journal article" date="2022" name="Nat. Plants">
        <title>Genomes of leafy and leafless Platanthera orchids illuminate the evolution of mycoheterotrophy.</title>
        <authorList>
            <person name="Li M.H."/>
            <person name="Liu K.W."/>
            <person name="Li Z."/>
            <person name="Lu H.C."/>
            <person name="Ye Q.L."/>
            <person name="Zhang D."/>
            <person name="Wang J.Y."/>
            <person name="Li Y.F."/>
            <person name="Zhong Z.M."/>
            <person name="Liu X."/>
            <person name="Yu X."/>
            <person name="Liu D.K."/>
            <person name="Tu X.D."/>
            <person name="Liu B."/>
            <person name="Hao Y."/>
            <person name="Liao X.Y."/>
            <person name="Jiang Y.T."/>
            <person name="Sun W.H."/>
            <person name="Chen J."/>
            <person name="Chen Y.Q."/>
            <person name="Ai Y."/>
            <person name="Zhai J.W."/>
            <person name="Wu S.S."/>
            <person name="Zhou Z."/>
            <person name="Hsiao Y.Y."/>
            <person name="Wu W.L."/>
            <person name="Chen Y.Y."/>
            <person name="Lin Y.F."/>
            <person name="Hsu J.L."/>
            <person name="Li C.Y."/>
            <person name="Wang Z.W."/>
            <person name="Zhao X."/>
            <person name="Zhong W.Y."/>
            <person name="Ma X.K."/>
            <person name="Ma L."/>
            <person name="Huang J."/>
            <person name="Chen G.Z."/>
            <person name="Huang M.Z."/>
            <person name="Huang L."/>
            <person name="Peng D.H."/>
            <person name="Luo Y.B."/>
            <person name="Zou S.Q."/>
            <person name="Chen S.P."/>
            <person name="Lan S."/>
            <person name="Tsai W.C."/>
            <person name="Van de Peer Y."/>
            <person name="Liu Z.J."/>
        </authorList>
    </citation>
    <scope>NUCLEOTIDE SEQUENCE [LARGE SCALE GENOMIC DNA]</scope>
    <source>
        <strain evidence="1">Lor288</strain>
    </source>
</reference>
<evidence type="ECO:0000313" key="1">
    <source>
        <dbReference type="EMBL" id="KAK8950340.1"/>
    </source>
</evidence>
<protein>
    <submittedName>
        <fullName evidence="1">1-phosphatidylinositol-3-phosphate 5-kinase FAB1C</fullName>
    </submittedName>
</protein>
<proteinExistence type="predicted"/>
<dbReference type="PANTHER" id="PTHR45748:SF14">
    <property type="entry name" value="1-PHOSPHATIDYLINOSITOL-3-PHOSPHATE 5-KINASE FAB1C-RELATED"/>
    <property type="match status" value="1"/>
</dbReference>
<evidence type="ECO:0000313" key="2">
    <source>
        <dbReference type="Proteomes" id="UP001412067"/>
    </source>
</evidence>
<keyword evidence="2" id="KW-1185">Reference proteome</keyword>
<gene>
    <name evidence="1" type="primary">FAB1C</name>
    <name evidence="1" type="ORF">KSP40_PGU011833</name>
</gene>